<dbReference type="OrthoDB" id="9808813at2"/>
<reference evidence="18" key="1">
    <citation type="submission" date="2011-06" db="EMBL/GenBank/DDBJ databases">
        <authorList>
            <consortium name="US DOE Joint Genome Institute (JGI-PGF)"/>
            <person name="Lucas S."/>
            <person name="Han J."/>
            <person name="Lapidus A."/>
            <person name="Cheng J.-F."/>
            <person name="Goodwin L."/>
            <person name="Pitluck S."/>
            <person name="Peters L."/>
            <person name="Land M.L."/>
            <person name="Hauser L."/>
            <person name="Vogl K."/>
            <person name="Liu Z."/>
            <person name="Overmann J."/>
            <person name="Frigaard N.-U."/>
            <person name="Bryant D.A."/>
            <person name="Woyke T.J."/>
        </authorList>
    </citation>
    <scope>NUCLEOTIDE SEQUENCE [LARGE SCALE GENOMIC DNA]</scope>
    <source>
        <strain evidence="18">970</strain>
    </source>
</reference>
<evidence type="ECO:0000256" key="15">
    <source>
        <dbReference type="HAMAP-Rule" id="MF_01113"/>
    </source>
</evidence>
<dbReference type="InterPro" id="IPR022880">
    <property type="entry name" value="DNApol_IV"/>
</dbReference>
<dbReference type="Proteomes" id="UP000002964">
    <property type="component" value="Unassembled WGS sequence"/>
</dbReference>
<evidence type="ECO:0000259" key="16">
    <source>
        <dbReference type="PROSITE" id="PS50173"/>
    </source>
</evidence>
<feature type="domain" description="UmuC" evidence="16">
    <location>
        <begin position="5"/>
        <end position="187"/>
    </location>
</feature>
<comment type="catalytic activity">
    <reaction evidence="14 15">
        <text>DNA(n) + a 2'-deoxyribonucleoside 5'-triphosphate = DNA(n+1) + diphosphate</text>
        <dbReference type="Rhea" id="RHEA:22508"/>
        <dbReference type="Rhea" id="RHEA-COMP:17339"/>
        <dbReference type="Rhea" id="RHEA-COMP:17340"/>
        <dbReference type="ChEBI" id="CHEBI:33019"/>
        <dbReference type="ChEBI" id="CHEBI:61560"/>
        <dbReference type="ChEBI" id="CHEBI:173112"/>
        <dbReference type="EC" id="2.7.7.7"/>
    </reaction>
</comment>
<comment type="similarity">
    <text evidence="2 15">Belongs to the DNA polymerase type-Y family.</text>
</comment>
<dbReference type="GO" id="GO:0006261">
    <property type="term" value="P:DNA-templated DNA replication"/>
    <property type="evidence" value="ECO:0007669"/>
    <property type="project" value="UniProtKB-UniRule"/>
</dbReference>
<protein>
    <recommendedName>
        <fullName evidence="15">DNA polymerase IV</fullName>
        <shortName evidence="15">Pol IV</shortName>
        <ecNumber evidence="15">2.7.7.7</ecNumber>
    </recommendedName>
</protein>
<dbReference type="eggNOG" id="COG0389">
    <property type="taxonomic scope" value="Bacteria"/>
</dbReference>
<dbReference type="Gene3D" id="3.30.1490.100">
    <property type="entry name" value="DNA polymerase, Y-family, little finger domain"/>
    <property type="match status" value="1"/>
</dbReference>
<keyword evidence="6 15" id="KW-0548">Nucleotidyltransferase</keyword>
<dbReference type="GO" id="GO:0000287">
    <property type="term" value="F:magnesium ion binding"/>
    <property type="evidence" value="ECO:0007669"/>
    <property type="project" value="UniProtKB-UniRule"/>
</dbReference>
<comment type="function">
    <text evidence="15">Poorly processive, error-prone DNA polymerase involved in untargeted mutagenesis. Copies undamaged DNA at stalled replication forks, which arise in vivo from mismatched or misaligned primer ends. These misaligned primers can be extended by PolIV. Exhibits no 3'-5' exonuclease (proofreading) activity. May be involved in translesional synthesis, in conjunction with the beta clamp from PolIII.</text>
</comment>
<keyword evidence="7 15" id="KW-0235">DNA replication</keyword>
<keyword evidence="8 15" id="KW-0479">Metal-binding</keyword>
<evidence type="ECO:0000256" key="4">
    <source>
        <dbReference type="ARBA" id="ARBA00022490"/>
    </source>
</evidence>
<dbReference type="GO" id="GO:0042276">
    <property type="term" value="P:error-prone translesion synthesis"/>
    <property type="evidence" value="ECO:0007669"/>
    <property type="project" value="TreeGrafter"/>
</dbReference>
<proteinExistence type="inferred from homology"/>
<evidence type="ECO:0000313" key="18">
    <source>
        <dbReference type="Proteomes" id="UP000002964"/>
    </source>
</evidence>
<feature type="active site" evidence="15">
    <location>
        <position position="106"/>
    </location>
</feature>
<evidence type="ECO:0000256" key="1">
    <source>
        <dbReference type="ARBA" id="ARBA00004496"/>
    </source>
</evidence>
<feature type="site" description="Substrate discrimination" evidence="15">
    <location>
        <position position="14"/>
    </location>
</feature>
<sequence length="397" mass="43965">MSRLILHVDLDAFFAAIEQRDHPEWQGRPVVVGAQPGQRGVVATCSYEARRFGVHSAMPIAQAVRRLPPEAVYVRPRMAQYAQVSEQIMAVLATLSPQIERVSIDEAYLDISGLTALVGPPQVIGEQVKTGIRQAVGLTASVGIGPNRLIAKLASDARKPDGLTVVLADQVDAFLNPMPFQVLRGIGPKTAPRLGRLGVRTIGDVRRLPLVTLRRHLGARAGTQCYCQARGIADDQIHPERPRKSISKETTFAEDVTDPQMLESTLHWAAQEVSWLARQTGNKGRVVTLKIRFFPFETHTRSRTLTRPTADEQQLFCIARSMLTTETSWHSRPVRLIGLGLSGWPESNRRVQLDLFDAANAQPEPEEPTLTKTLDAIRQRFGAEAIQRGLSTHRHCD</sequence>
<feature type="binding site" evidence="15">
    <location>
        <position position="105"/>
    </location>
    <ligand>
        <name>Mg(2+)</name>
        <dbReference type="ChEBI" id="CHEBI:18420"/>
    </ligand>
</feature>
<dbReference type="Pfam" id="PF11799">
    <property type="entry name" value="IMS_C"/>
    <property type="match status" value="1"/>
</dbReference>
<keyword evidence="11 15" id="KW-0239">DNA-directed DNA polymerase</keyword>
<dbReference type="InterPro" id="IPR001126">
    <property type="entry name" value="UmuC"/>
</dbReference>
<evidence type="ECO:0000256" key="5">
    <source>
        <dbReference type="ARBA" id="ARBA00022679"/>
    </source>
</evidence>
<dbReference type="CDD" id="cd03586">
    <property type="entry name" value="PolY_Pol_IV_kappa"/>
    <property type="match status" value="1"/>
</dbReference>
<dbReference type="InterPro" id="IPR036775">
    <property type="entry name" value="DNA_pol_Y-fam_lit_finger_sf"/>
</dbReference>
<evidence type="ECO:0000256" key="12">
    <source>
        <dbReference type="ARBA" id="ARBA00023125"/>
    </source>
</evidence>
<dbReference type="PROSITE" id="PS50173">
    <property type="entry name" value="UMUC"/>
    <property type="match status" value="1"/>
</dbReference>
<keyword evidence="13 15" id="KW-0234">DNA repair</keyword>
<reference evidence="17 18" key="2">
    <citation type="submission" date="2011-11" db="EMBL/GenBank/DDBJ databases">
        <authorList>
            <consortium name="US DOE Joint Genome Institute"/>
            <person name="Lucas S."/>
            <person name="Han J."/>
            <person name="Lapidus A."/>
            <person name="Cheng J.-F."/>
            <person name="Goodwin L."/>
            <person name="Pitluck S."/>
            <person name="Peters L."/>
            <person name="Ovchinnikova G."/>
            <person name="Zhang X."/>
            <person name="Detter J.C."/>
            <person name="Han C."/>
            <person name="Tapia R."/>
            <person name="Land M."/>
            <person name="Hauser L."/>
            <person name="Kyrpides N."/>
            <person name="Ivanova N."/>
            <person name="Pagani I."/>
            <person name="Vogl K."/>
            <person name="Liu Z."/>
            <person name="Overmann J."/>
            <person name="Frigaard N.-U."/>
            <person name="Bryant D."/>
            <person name="Woyke T."/>
        </authorList>
    </citation>
    <scope>NUCLEOTIDE SEQUENCE [LARGE SCALE GENOMIC DNA]</scope>
    <source>
        <strain evidence="17 18">970</strain>
    </source>
</reference>
<comment type="subunit">
    <text evidence="15">Monomer.</text>
</comment>
<feature type="binding site" evidence="15">
    <location>
        <position position="9"/>
    </location>
    <ligand>
        <name>Mg(2+)</name>
        <dbReference type="ChEBI" id="CHEBI:18420"/>
    </ligand>
</feature>
<gene>
    <name evidence="15" type="primary">dinB</name>
    <name evidence="17" type="ORF">Thi970DRAFT_00014</name>
</gene>
<name>H8YVE3_9GAMM</name>
<comment type="subcellular location">
    <subcellularLocation>
        <location evidence="1 15">Cytoplasm</location>
    </subcellularLocation>
</comment>
<dbReference type="HAMAP" id="MF_01113">
    <property type="entry name" value="DNApol_IV"/>
    <property type="match status" value="1"/>
</dbReference>
<evidence type="ECO:0000256" key="2">
    <source>
        <dbReference type="ARBA" id="ARBA00010945"/>
    </source>
</evidence>
<dbReference type="InterPro" id="IPR043128">
    <property type="entry name" value="Rev_trsase/Diguanyl_cyclase"/>
</dbReference>
<dbReference type="AlphaFoldDB" id="H8YVE3"/>
<dbReference type="SUPFAM" id="SSF56672">
    <property type="entry name" value="DNA/RNA polymerases"/>
    <property type="match status" value="1"/>
</dbReference>
<organism evidence="17 18">
    <name type="scientific">Thiorhodovibrio frisius</name>
    <dbReference type="NCBI Taxonomy" id="631362"/>
    <lineage>
        <taxon>Bacteria</taxon>
        <taxon>Pseudomonadati</taxon>
        <taxon>Pseudomonadota</taxon>
        <taxon>Gammaproteobacteria</taxon>
        <taxon>Chromatiales</taxon>
        <taxon>Chromatiaceae</taxon>
        <taxon>Thiorhodovibrio</taxon>
    </lineage>
</organism>
<dbReference type="Pfam" id="PF00817">
    <property type="entry name" value="IMS"/>
    <property type="match status" value="1"/>
</dbReference>
<evidence type="ECO:0000256" key="10">
    <source>
        <dbReference type="ARBA" id="ARBA00022842"/>
    </source>
</evidence>
<dbReference type="Gene3D" id="3.30.70.270">
    <property type="match status" value="1"/>
</dbReference>
<dbReference type="GO" id="GO:0003684">
    <property type="term" value="F:damaged DNA binding"/>
    <property type="evidence" value="ECO:0007669"/>
    <property type="project" value="InterPro"/>
</dbReference>
<dbReference type="Pfam" id="PF21999">
    <property type="entry name" value="IMS_HHH_1"/>
    <property type="match status" value="1"/>
</dbReference>
<keyword evidence="5 15" id="KW-0808">Transferase</keyword>
<evidence type="ECO:0000313" key="17">
    <source>
        <dbReference type="EMBL" id="EIC23883.1"/>
    </source>
</evidence>
<dbReference type="Gene3D" id="3.40.1170.60">
    <property type="match status" value="1"/>
</dbReference>
<dbReference type="InterPro" id="IPR053848">
    <property type="entry name" value="IMS_HHH_1"/>
</dbReference>
<keyword evidence="10 15" id="KW-0460">Magnesium</keyword>
<keyword evidence="3 15" id="KW-0515">Mutator protein</keyword>
<dbReference type="GO" id="GO:0003887">
    <property type="term" value="F:DNA-directed DNA polymerase activity"/>
    <property type="evidence" value="ECO:0007669"/>
    <property type="project" value="UniProtKB-UniRule"/>
</dbReference>
<dbReference type="InterPro" id="IPR043502">
    <property type="entry name" value="DNA/RNA_pol_sf"/>
</dbReference>
<comment type="cofactor">
    <cofactor evidence="15">
        <name>Mg(2+)</name>
        <dbReference type="ChEBI" id="CHEBI:18420"/>
    </cofactor>
    <text evidence="15">Binds 2 magnesium ions per subunit.</text>
</comment>
<dbReference type="GO" id="GO:0006281">
    <property type="term" value="P:DNA repair"/>
    <property type="evidence" value="ECO:0007669"/>
    <property type="project" value="UniProtKB-UniRule"/>
</dbReference>
<evidence type="ECO:0000256" key="3">
    <source>
        <dbReference type="ARBA" id="ARBA00022457"/>
    </source>
</evidence>
<accession>H8YVE3</accession>
<keyword evidence="4 15" id="KW-0963">Cytoplasm</keyword>
<evidence type="ECO:0000256" key="14">
    <source>
        <dbReference type="ARBA" id="ARBA00049244"/>
    </source>
</evidence>
<dbReference type="EMBL" id="JH603163">
    <property type="protein sequence ID" value="EIC23883.1"/>
    <property type="molecule type" value="Genomic_DNA"/>
</dbReference>
<evidence type="ECO:0000256" key="8">
    <source>
        <dbReference type="ARBA" id="ARBA00022723"/>
    </source>
</evidence>
<dbReference type="HOGENOM" id="CLU_012348_1_0_6"/>
<dbReference type="RefSeq" id="WP_009146506.1">
    <property type="nucleotide sequence ID" value="NZ_CP121471.1"/>
</dbReference>
<keyword evidence="18" id="KW-1185">Reference proteome</keyword>
<keyword evidence="9 15" id="KW-0227">DNA damage</keyword>
<evidence type="ECO:0000256" key="9">
    <source>
        <dbReference type="ARBA" id="ARBA00022763"/>
    </source>
</evidence>
<evidence type="ECO:0000256" key="13">
    <source>
        <dbReference type="ARBA" id="ARBA00023204"/>
    </source>
</evidence>
<dbReference type="InterPro" id="IPR017961">
    <property type="entry name" value="DNA_pol_Y-fam_little_finger"/>
</dbReference>
<dbReference type="PANTHER" id="PTHR11076:SF33">
    <property type="entry name" value="DNA POLYMERASE KAPPA"/>
    <property type="match status" value="1"/>
</dbReference>
<evidence type="ECO:0000256" key="6">
    <source>
        <dbReference type="ARBA" id="ARBA00022695"/>
    </source>
</evidence>
<dbReference type="InterPro" id="IPR050116">
    <property type="entry name" value="DNA_polymerase-Y"/>
</dbReference>
<evidence type="ECO:0000256" key="11">
    <source>
        <dbReference type="ARBA" id="ARBA00022932"/>
    </source>
</evidence>
<dbReference type="GO" id="GO:0005829">
    <property type="term" value="C:cytosol"/>
    <property type="evidence" value="ECO:0007669"/>
    <property type="project" value="TreeGrafter"/>
</dbReference>
<dbReference type="Gene3D" id="1.10.150.20">
    <property type="entry name" value="5' to 3' exonuclease, C-terminal subdomain"/>
    <property type="match status" value="1"/>
</dbReference>
<evidence type="ECO:0000256" key="7">
    <source>
        <dbReference type="ARBA" id="ARBA00022705"/>
    </source>
</evidence>
<dbReference type="GO" id="GO:0009432">
    <property type="term" value="P:SOS response"/>
    <property type="evidence" value="ECO:0007669"/>
    <property type="project" value="TreeGrafter"/>
</dbReference>
<keyword evidence="12 15" id="KW-0238">DNA-binding</keyword>
<dbReference type="SUPFAM" id="SSF100879">
    <property type="entry name" value="Lesion bypass DNA polymerase (Y-family), little finger domain"/>
    <property type="match status" value="1"/>
</dbReference>
<dbReference type="FunFam" id="3.30.1490.100:FF:000004">
    <property type="entry name" value="DNA polymerase IV"/>
    <property type="match status" value="1"/>
</dbReference>
<dbReference type="NCBIfam" id="NF002677">
    <property type="entry name" value="PRK02406.1"/>
    <property type="match status" value="1"/>
</dbReference>
<dbReference type="PANTHER" id="PTHR11076">
    <property type="entry name" value="DNA REPAIR POLYMERASE UMUC / TRANSFERASE FAMILY MEMBER"/>
    <property type="match status" value="1"/>
</dbReference>
<dbReference type="EC" id="2.7.7.7" evidence="15"/>
<dbReference type="STRING" id="631362.Thi970DRAFT_00014"/>